<reference evidence="2 3" key="1">
    <citation type="journal article" date="2020" name="Fungal Divers.">
        <title>Resolving the Mortierellaceae phylogeny through synthesis of multi-gene phylogenetics and phylogenomics.</title>
        <authorList>
            <person name="Vandepol N."/>
            <person name="Liber J."/>
            <person name="Desiro A."/>
            <person name="Na H."/>
            <person name="Kennedy M."/>
            <person name="Barry K."/>
            <person name="Grigoriev I.V."/>
            <person name="Miller A.N."/>
            <person name="O'Donnell K."/>
            <person name="Stajich J.E."/>
            <person name="Bonito G."/>
        </authorList>
    </citation>
    <scope>NUCLEOTIDE SEQUENCE [LARGE SCALE GENOMIC DNA]</scope>
    <source>
        <strain evidence="2 3">AD045</strain>
    </source>
</reference>
<evidence type="ECO:0000256" key="1">
    <source>
        <dbReference type="SAM" id="MobiDB-lite"/>
    </source>
</evidence>
<evidence type="ECO:0000313" key="3">
    <source>
        <dbReference type="Proteomes" id="UP001194696"/>
    </source>
</evidence>
<keyword evidence="3" id="KW-1185">Reference proteome</keyword>
<feature type="compositionally biased region" description="Basic and acidic residues" evidence="1">
    <location>
        <begin position="51"/>
        <end position="66"/>
    </location>
</feature>
<protein>
    <submittedName>
        <fullName evidence="2">Uncharacterized protein</fullName>
    </submittedName>
</protein>
<organism evidence="2 3">
    <name type="scientific">Linnemannia gamsii</name>
    <dbReference type="NCBI Taxonomy" id="64522"/>
    <lineage>
        <taxon>Eukaryota</taxon>
        <taxon>Fungi</taxon>
        <taxon>Fungi incertae sedis</taxon>
        <taxon>Mucoromycota</taxon>
        <taxon>Mortierellomycotina</taxon>
        <taxon>Mortierellomycetes</taxon>
        <taxon>Mortierellales</taxon>
        <taxon>Mortierellaceae</taxon>
        <taxon>Linnemannia</taxon>
    </lineage>
</organism>
<dbReference type="EMBL" id="JAAAIM010000276">
    <property type="protein sequence ID" value="KAG0290760.1"/>
    <property type="molecule type" value="Genomic_DNA"/>
</dbReference>
<feature type="compositionally biased region" description="Acidic residues" evidence="1">
    <location>
        <begin position="67"/>
        <end position="76"/>
    </location>
</feature>
<feature type="compositionally biased region" description="Polar residues" evidence="1">
    <location>
        <begin position="112"/>
        <end position="126"/>
    </location>
</feature>
<feature type="compositionally biased region" description="Basic and acidic residues" evidence="1">
    <location>
        <begin position="101"/>
        <end position="111"/>
    </location>
</feature>
<dbReference type="Proteomes" id="UP001194696">
    <property type="component" value="Unassembled WGS sequence"/>
</dbReference>
<evidence type="ECO:0000313" key="2">
    <source>
        <dbReference type="EMBL" id="KAG0290760.1"/>
    </source>
</evidence>
<accession>A0ABQ7K3G8</accession>
<gene>
    <name evidence="2" type="ORF">BGZ96_005800</name>
</gene>
<feature type="region of interest" description="Disordered" evidence="1">
    <location>
        <begin position="1"/>
        <end position="126"/>
    </location>
</feature>
<comment type="caution">
    <text evidence="2">The sequence shown here is derived from an EMBL/GenBank/DDBJ whole genome shotgun (WGS) entry which is preliminary data.</text>
</comment>
<feature type="compositionally biased region" description="Basic and acidic residues" evidence="1">
    <location>
        <begin position="82"/>
        <end position="91"/>
    </location>
</feature>
<proteinExistence type="predicted"/>
<name>A0ABQ7K3G8_9FUNG</name>
<sequence>MSNSDIYSHDDHESYSDDSDGEVSPHVDADSYSDDAPEGGYGDYCSDGDGESDRGGDGDREDRSNSEDDSDREDDSGSPRNGGRDREENGRHGRGCGSSTGEKEDSIHCQEHIQSTSGKNRPSSASSDVFERLVTAQLCTLPIQTHTSWAKRLPTQDPYDYLVSALQGPLVLCCGQELSQLLQGLPYS</sequence>